<comment type="caution">
    <text evidence="2">The sequence shown here is derived from an EMBL/GenBank/DDBJ whole genome shotgun (WGS) entry which is preliminary data.</text>
</comment>
<accession>A0A0V0Y9J3</accession>
<evidence type="ECO:0000256" key="1">
    <source>
        <dbReference type="SAM" id="Phobius"/>
    </source>
</evidence>
<organism evidence="2 3">
    <name type="scientific">Trichinella pseudospiralis</name>
    <name type="common">Parasitic roundworm</name>
    <dbReference type="NCBI Taxonomy" id="6337"/>
    <lineage>
        <taxon>Eukaryota</taxon>
        <taxon>Metazoa</taxon>
        <taxon>Ecdysozoa</taxon>
        <taxon>Nematoda</taxon>
        <taxon>Enoplea</taxon>
        <taxon>Dorylaimia</taxon>
        <taxon>Trichinellida</taxon>
        <taxon>Trichinellidae</taxon>
        <taxon>Trichinella</taxon>
    </lineage>
</organism>
<protein>
    <submittedName>
        <fullName evidence="2">Uncharacterized protein</fullName>
    </submittedName>
</protein>
<gene>
    <name evidence="2" type="ORF">T4E_7495</name>
</gene>
<proteinExistence type="predicted"/>
<dbReference type="Proteomes" id="UP000054815">
    <property type="component" value="Unassembled WGS sequence"/>
</dbReference>
<reference evidence="2 3" key="1">
    <citation type="submission" date="2015-01" db="EMBL/GenBank/DDBJ databases">
        <title>Evolution of Trichinella species and genotypes.</title>
        <authorList>
            <person name="Korhonen P.K."/>
            <person name="Edoardo P."/>
            <person name="Giuseppe L.R."/>
            <person name="Gasser R.B."/>
        </authorList>
    </citation>
    <scope>NUCLEOTIDE SEQUENCE [LARGE SCALE GENOMIC DNA]</scope>
    <source>
        <strain evidence="2">ISS141</strain>
    </source>
</reference>
<evidence type="ECO:0000313" key="2">
    <source>
        <dbReference type="EMBL" id="KRX97057.1"/>
    </source>
</evidence>
<feature type="transmembrane region" description="Helical" evidence="1">
    <location>
        <begin position="40"/>
        <end position="62"/>
    </location>
</feature>
<evidence type="ECO:0000313" key="3">
    <source>
        <dbReference type="Proteomes" id="UP000054815"/>
    </source>
</evidence>
<keyword evidence="1" id="KW-1133">Transmembrane helix</keyword>
<dbReference type="EMBL" id="JYDU01000036">
    <property type="protein sequence ID" value="KRX97057.1"/>
    <property type="molecule type" value="Genomic_DNA"/>
</dbReference>
<dbReference type="AlphaFoldDB" id="A0A0V0Y9J3"/>
<name>A0A0V0Y9J3_TRIPS</name>
<keyword evidence="1" id="KW-0472">Membrane</keyword>
<sequence>MATDGRRCELVASFSHELLNCTQVLAHGWAFVRERPTCTLLLTAVVVAAAAAAASAASLFGLSPDLLLFLYWLLSRPLSTAPSTTILTFS</sequence>
<keyword evidence="1" id="KW-0812">Transmembrane</keyword>